<keyword evidence="2" id="KW-1185">Reference proteome</keyword>
<protein>
    <submittedName>
        <fullName evidence="1">Uncharacterized protein</fullName>
    </submittedName>
</protein>
<sequence>MIYLWYNTEEKRMKMGGRQELKDDYVYYGEWSISVLNQLKPAQLYTAIKIVKRFDEMKICTY</sequence>
<dbReference type="Proteomes" id="UP001065174">
    <property type="component" value="Chromosome"/>
</dbReference>
<dbReference type="RefSeq" id="WP_262308256.1">
    <property type="nucleotide sequence ID" value="NZ_CP106679.1"/>
</dbReference>
<name>A0ABY6CR78_9BACT</name>
<dbReference type="EMBL" id="CP106679">
    <property type="protein sequence ID" value="UXP30810.1"/>
    <property type="molecule type" value="Genomic_DNA"/>
</dbReference>
<organism evidence="1 2">
    <name type="scientific">Reichenbachiella agarivorans</name>
    <dbReference type="NCBI Taxonomy" id="2979464"/>
    <lineage>
        <taxon>Bacteria</taxon>
        <taxon>Pseudomonadati</taxon>
        <taxon>Bacteroidota</taxon>
        <taxon>Cytophagia</taxon>
        <taxon>Cytophagales</taxon>
        <taxon>Reichenbachiellaceae</taxon>
        <taxon>Reichenbachiella</taxon>
    </lineage>
</organism>
<evidence type="ECO:0000313" key="2">
    <source>
        <dbReference type="Proteomes" id="UP001065174"/>
    </source>
</evidence>
<gene>
    <name evidence="1" type="ORF">N6H18_10640</name>
</gene>
<evidence type="ECO:0000313" key="1">
    <source>
        <dbReference type="EMBL" id="UXP30810.1"/>
    </source>
</evidence>
<accession>A0ABY6CR78</accession>
<reference evidence="1" key="1">
    <citation type="submission" date="2022-09" db="EMBL/GenBank/DDBJ databases">
        <title>Comparative genomics and taxonomic characterization of three novel marine species of genus Reichenbachiella exhibiting antioxidant and polysaccharide degradation activities.</title>
        <authorList>
            <person name="Muhammad N."/>
            <person name="Lee Y.-J."/>
            <person name="Ko J."/>
            <person name="Kim S.-G."/>
        </authorList>
    </citation>
    <scope>NUCLEOTIDE SEQUENCE</scope>
    <source>
        <strain evidence="1">BKB1-1</strain>
    </source>
</reference>
<proteinExistence type="predicted"/>